<sequence length="168" mass="20184">MSNWDKIPLNWDSKFKITVHMLHVFSRKNMYREFDMMCSLIGDRRDVSRSYSVTNTPRALRLSKLVLYHLPYRVFYDRKVNCVRNWYYKKDKQELPKEHERGRIQTCKGVNINDPILKPKSEELDIKLGRNDFKATDGWLSRWKARHYIQFKKAHGEKGSVDNESVEQ</sequence>
<dbReference type="OrthoDB" id="7740375at2759"/>
<proteinExistence type="predicted"/>
<accession>A0A0C2NB02</accession>
<keyword evidence="1" id="KW-0238">DNA-binding</keyword>
<dbReference type="AlphaFoldDB" id="A0A0C2NB02"/>
<reference evidence="3 4" key="1">
    <citation type="journal article" date="2014" name="Genome Biol. Evol.">
        <title>The genome of the myxosporean Thelohanellus kitauei shows adaptations to nutrient acquisition within its fish host.</title>
        <authorList>
            <person name="Yang Y."/>
            <person name="Xiong J."/>
            <person name="Zhou Z."/>
            <person name="Huo F."/>
            <person name="Miao W."/>
            <person name="Ran C."/>
            <person name="Liu Y."/>
            <person name="Zhang J."/>
            <person name="Feng J."/>
            <person name="Wang M."/>
            <person name="Wang M."/>
            <person name="Wang L."/>
            <person name="Yao B."/>
        </authorList>
    </citation>
    <scope>NUCLEOTIDE SEQUENCE [LARGE SCALE GENOMIC DNA]</scope>
    <source>
        <strain evidence="3">Wuqing</strain>
    </source>
</reference>
<comment type="caution">
    <text evidence="3">The sequence shown here is derived from an EMBL/GenBank/DDBJ whole genome shotgun (WGS) entry which is preliminary data.</text>
</comment>
<feature type="domain" description="HTH CENPB-type" evidence="2">
    <location>
        <begin position="105"/>
        <end position="153"/>
    </location>
</feature>
<evidence type="ECO:0000313" key="3">
    <source>
        <dbReference type="EMBL" id="KII73530.1"/>
    </source>
</evidence>
<keyword evidence="4" id="KW-1185">Reference proteome</keyword>
<name>A0A0C2NB02_THEKT</name>
<dbReference type="InterPro" id="IPR006600">
    <property type="entry name" value="HTH_CenpB_DNA-bd_dom"/>
</dbReference>
<evidence type="ECO:0000313" key="4">
    <source>
        <dbReference type="Proteomes" id="UP000031668"/>
    </source>
</evidence>
<dbReference type="Proteomes" id="UP000031668">
    <property type="component" value="Unassembled WGS sequence"/>
</dbReference>
<evidence type="ECO:0000259" key="2">
    <source>
        <dbReference type="Pfam" id="PF03221"/>
    </source>
</evidence>
<protein>
    <recommendedName>
        <fullName evidence="2">HTH CENPB-type domain-containing protein</fullName>
    </recommendedName>
</protein>
<dbReference type="SUPFAM" id="SSF46689">
    <property type="entry name" value="Homeodomain-like"/>
    <property type="match status" value="1"/>
</dbReference>
<evidence type="ECO:0000256" key="1">
    <source>
        <dbReference type="ARBA" id="ARBA00023125"/>
    </source>
</evidence>
<dbReference type="EMBL" id="JWZT01000794">
    <property type="protein sequence ID" value="KII73530.1"/>
    <property type="molecule type" value="Genomic_DNA"/>
</dbReference>
<gene>
    <name evidence="3" type="ORF">RF11_05356</name>
</gene>
<dbReference type="InterPro" id="IPR009057">
    <property type="entry name" value="Homeodomain-like_sf"/>
</dbReference>
<dbReference type="GO" id="GO:0003677">
    <property type="term" value="F:DNA binding"/>
    <property type="evidence" value="ECO:0007669"/>
    <property type="project" value="UniProtKB-KW"/>
</dbReference>
<organism evidence="3 4">
    <name type="scientific">Thelohanellus kitauei</name>
    <name type="common">Myxosporean</name>
    <dbReference type="NCBI Taxonomy" id="669202"/>
    <lineage>
        <taxon>Eukaryota</taxon>
        <taxon>Metazoa</taxon>
        <taxon>Cnidaria</taxon>
        <taxon>Myxozoa</taxon>
        <taxon>Myxosporea</taxon>
        <taxon>Bivalvulida</taxon>
        <taxon>Platysporina</taxon>
        <taxon>Myxobolidae</taxon>
        <taxon>Thelohanellus</taxon>
    </lineage>
</organism>
<dbReference type="Pfam" id="PF03221">
    <property type="entry name" value="HTH_Tnp_Tc5"/>
    <property type="match status" value="1"/>
</dbReference>
<dbReference type="Gene3D" id="1.10.10.60">
    <property type="entry name" value="Homeodomain-like"/>
    <property type="match status" value="1"/>
</dbReference>